<dbReference type="InterPro" id="IPR025705">
    <property type="entry name" value="Beta_hexosaminidase_sua/sub"/>
</dbReference>
<dbReference type="GO" id="GO:0016020">
    <property type="term" value="C:membrane"/>
    <property type="evidence" value="ECO:0007669"/>
    <property type="project" value="TreeGrafter"/>
</dbReference>
<feature type="chain" id="PRO_5005539129" description="Beta-hexosaminidase" evidence="9">
    <location>
        <begin position="23"/>
        <end position="537"/>
    </location>
</feature>
<dbReference type="Gene3D" id="3.30.379.10">
    <property type="entry name" value="Chitobiase/beta-hexosaminidase domain 2-like"/>
    <property type="match status" value="1"/>
</dbReference>
<accession>A0A0L0G066</accession>
<dbReference type="PRINTS" id="PR00738">
    <property type="entry name" value="GLHYDRLASE20"/>
</dbReference>
<dbReference type="GO" id="GO:0004563">
    <property type="term" value="F:beta-N-acetylhexosaminidase activity"/>
    <property type="evidence" value="ECO:0007669"/>
    <property type="project" value="UniProtKB-EC"/>
</dbReference>
<evidence type="ECO:0000313" key="12">
    <source>
        <dbReference type="EMBL" id="KNC82226.1"/>
    </source>
</evidence>
<feature type="domain" description="Beta-hexosaminidase eukaryotic type N-terminal" evidence="11">
    <location>
        <begin position="25"/>
        <end position="146"/>
    </location>
</feature>
<evidence type="ECO:0000256" key="5">
    <source>
        <dbReference type="ARBA" id="ARBA00023180"/>
    </source>
</evidence>
<gene>
    <name evidence="12" type="ORF">SARC_05491</name>
</gene>
<evidence type="ECO:0000259" key="10">
    <source>
        <dbReference type="Pfam" id="PF00728"/>
    </source>
</evidence>
<dbReference type="PANTHER" id="PTHR22600">
    <property type="entry name" value="BETA-HEXOSAMINIDASE"/>
    <property type="match status" value="1"/>
</dbReference>
<evidence type="ECO:0000256" key="4">
    <source>
        <dbReference type="ARBA" id="ARBA00022801"/>
    </source>
</evidence>
<keyword evidence="3 9" id="KW-0732">Signal</keyword>
<dbReference type="GO" id="GO:0030203">
    <property type="term" value="P:glycosaminoglycan metabolic process"/>
    <property type="evidence" value="ECO:0007669"/>
    <property type="project" value="TreeGrafter"/>
</dbReference>
<feature type="active site" description="Proton donor" evidence="8">
    <location>
        <position position="321"/>
    </location>
</feature>
<dbReference type="AlphaFoldDB" id="A0A0L0G066"/>
<dbReference type="FunFam" id="3.20.20.80:FF:000063">
    <property type="entry name" value="Beta-hexosaminidase"/>
    <property type="match status" value="1"/>
</dbReference>
<keyword evidence="4 7" id="KW-0378">Hydrolase</keyword>
<evidence type="ECO:0000256" key="8">
    <source>
        <dbReference type="PIRSR" id="PIRSR001093-1"/>
    </source>
</evidence>
<evidence type="ECO:0000256" key="7">
    <source>
        <dbReference type="PIRNR" id="PIRNR001093"/>
    </source>
</evidence>
<dbReference type="GO" id="GO:0006689">
    <property type="term" value="P:ganglioside catabolic process"/>
    <property type="evidence" value="ECO:0007669"/>
    <property type="project" value="TreeGrafter"/>
</dbReference>
<evidence type="ECO:0000256" key="6">
    <source>
        <dbReference type="ARBA" id="ARBA00023295"/>
    </source>
</evidence>
<comment type="catalytic activity">
    <reaction evidence="1 7">
        <text>Hydrolysis of terminal non-reducing N-acetyl-D-hexosamine residues in N-acetyl-beta-D-hexosaminides.</text>
        <dbReference type="EC" id="3.2.1.52"/>
    </reaction>
</comment>
<dbReference type="eggNOG" id="KOG2499">
    <property type="taxonomic scope" value="Eukaryota"/>
</dbReference>
<comment type="similarity">
    <text evidence="2 7">Belongs to the glycosyl hydrolase 20 family.</text>
</comment>
<dbReference type="InterPro" id="IPR015883">
    <property type="entry name" value="Glyco_hydro_20_cat"/>
</dbReference>
<dbReference type="InterPro" id="IPR029018">
    <property type="entry name" value="Hex-like_dom2"/>
</dbReference>
<dbReference type="Pfam" id="PF00728">
    <property type="entry name" value="Glyco_hydro_20"/>
    <property type="match status" value="1"/>
</dbReference>
<sequence length="537" mass="60803">MMSVAFRFWALGWLLLANLARGGSVWPKPAYQVQTKQEFVLSSKDLFSFRYEGMSMTIWLAAARYRTIIFEVPTQTRRSSIPDEAMPLYELVIQIESEDETLNVGETDESYLITVGTYSENGTATAVLAARTVPGALRGMETFAQLIDGIDSEPDVRVMSGVHIVDKPRFPVRGLMIDTARHYLTTGTIQSVIDGMSYNKLNLLHWHMSDNIAFPFDSLKWPKLAKYGAHLYPSHTYTPIDVSMIVEYAKRKGVQVMIEIDSPGHAGGMLKGYPEYAPDCLNPTYGPLDPSNPDTFTFLMKLWTELFEIVPSHLVHIGGDEVDPTCWLQSPRVQQFMKDNNFTTGEQVQSYFERRLIGHMEARSKRSMVWQEVFFRSGDTPPPITTLINVWEPHDDNWKKKLAAVTAQGYSAVLSAPWYLDQISSTQDWIKFYQQEPLDFIGPVAQKNLVIGGEACMWGEYVDGANIIQRVFPRASAVAERLWSDRAVTDIEDATLRLQEFRCKLLTRGIQAESLGPNNYCIEEWDVSKSPIHPGIL</sequence>
<dbReference type="GO" id="GO:0005764">
    <property type="term" value="C:lysosome"/>
    <property type="evidence" value="ECO:0007669"/>
    <property type="project" value="TreeGrafter"/>
</dbReference>
<reference evidence="12 13" key="1">
    <citation type="submission" date="2011-02" db="EMBL/GenBank/DDBJ databases">
        <title>The Genome Sequence of Sphaeroforma arctica JP610.</title>
        <authorList>
            <consortium name="The Broad Institute Genome Sequencing Platform"/>
            <person name="Russ C."/>
            <person name="Cuomo C."/>
            <person name="Young S.K."/>
            <person name="Zeng Q."/>
            <person name="Gargeya S."/>
            <person name="Alvarado L."/>
            <person name="Berlin A."/>
            <person name="Chapman S.B."/>
            <person name="Chen Z."/>
            <person name="Freedman E."/>
            <person name="Gellesch M."/>
            <person name="Goldberg J."/>
            <person name="Griggs A."/>
            <person name="Gujja S."/>
            <person name="Heilman E."/>
            <person name="Heiman D."/>
            <person name="Howarth C."/>
            <person name="Mehta T."/>
            <person name="Neiman D."/>
            <person name="Pearson M."/>
            <person name="Roberts A."/>
            <person name="Saif S."/>
            <person name="Shea T."/>
            <person name="Shenoy N."/>
            <person name="Sisk P."/>
            <person name="Stolte C."/>
            <person name="Sykes S."/>
            <person name="White J."/>
            <person name="Yandava C."/>
            <person name="Burger G."/>
            <person name="Gray M.W."/>
            <person name="Holland P.W.H."/>
            <person name="King N."/>
            <person name="Lang F.B.F."/>
            <person name="Roger A.J."/>
            <person name="Ruiz-Trillo I."/>
            <person name="Haas B."/>
            <person name="Nusbaum C."/>
            <person name="Birren B."/>
        </authorList>
    </citation>
    <scope>NUCLEOTIDE SEQUENCE [LARGE SCALE GENOMIC DNA]</scope>
    <source>
        <strain evidence="12 13">JP610</strain>
    </source>
</reference>
<evidence type="ECO:0000256" key="1">
    <source>
        <dbReference type="ARBA" id="ARBA00001231"/>
    </source>
</evidence>
<dbReference type="GeneID" id="25905995"/>
<dbReference type="InterPro" id="IPR017853">
    <property type="entry name" value="GH"/>
</dbReference>
<dbReference type="SUPFAM" id="SSF55545">
    <property type="entry name" value="beta-N-acetylhexosaminidase-like domain"/>
    <property type="match status" value="1"/>
</dbReference>
<dbReference type="EMBL" id="KQ241948">
    <property type="protein sequence ID" value="KNC82226.1"/>
    <property type="molecule type" value="Genomic_DNA"/>
</dbReference>
<dbReference type="OrthoDB" id="428480at2759"/>
<evidence type="ECO:0000313" key="13">
    <source>
        <dbReference type="Proteomes" id="UP000054560"/>
    </source>
</evidence>
<name>A0A0L0G066_9EUKA</name>
<keyword evidence="5" id="KW-0325">Glycoprotein</keyword>
<protein>
    <recommendedName>
        <fullName evidence="7">Beta-hexosaminidase</fullName>
        <ecNumber evidence="7">3.2.1.52</ecNumber>
    </recommendedName>
</protein>
<evidence type="ECO:0000259" key="11">
    <source>
        <dbReference type="Pfam" id="PF14845"/>
    </source>
</evidence>
<feature type="domain" description="Glycoside hydrolase family 20 catalytic" evidence="10">
    <location>
        <begin position="170"/>
        <end position="485"/>
    </location>
</feature>
<evidence type="ECO:0000256" key="3">
    <source>
        <dbReference type="ARBA" id="ARBA00022729"/>
    </source>
</evidence>
<dbReference type="GO" id="GO:0005975">
    <property type="term" value="P:carbohydrate metabolic process"/>
    <property type="evidence" value="ECO:0007669"/>
    <property type="project" value="InterPro"/>
</dbReference>
<evidence type="ECO:0000256" key="2">
    <source>
        <dbReference type="ARBA" id="ARBA00006285"/>
    </source>
</evidence>
<keyword evidence="6 7" id="KW-0326">Glycosidase</keyword>
<dbReference type="Pfam" id="PF14845">
    <property type="entry name" value="Glycohydro_20b2"/>
    <property type="match status" value="1"/>
</dbReference>
<dbReference type="Gene3D" id="3.20.20.80">
    <property type="entry name" value="Glycosidases"/>
    <property type="match status" value="1"/>
</dbReference>
<dbReference type="RefSeq" id="XP_014156127.1">
    <property type="nucleotide sequence ID" value="XM_014300652.1"/>
</dbReference>
<organism evidence="12 13">
    <name type="scientific">Sphaeroforma arctica JP610</name>
    <dbReference type="NCBI Taxonomy" id="667725"/>
    <lineage>
        <taxon>Eukaryota</taxon>
        <taxon>Ichthyosporea</taxon>
        <taxon>Ichthyophonida</taxon>
        <taxon>Sphaeroforma</taxon>
    </lineage>
</organism>
<dbReference type="EC" id="3.2.1.52" evidence="7"/>
<dbReference type="CDD" id="cd06562">
    <property type="entry name" value="GH20_HexA_HexB-like"/>
    <property type="match status" value="1"/>
</dbReference>
<dbReference type="SUPFAM" id="SSF51445">
    <property type="entry name" value="(Trans)glycosidases"/>
    <property type="match status" value="1"/>
</dbReference>
<dbReference type="PIRSF" id="PIRSF001093">
    <property type="entry name" value="B-hxosamndse_ab_euk"/>
    <property type="match status" value="1"/>
</dbReference>
<dbReference type="Proteomes" id="UP000054560">
    <property type="component" value="Unassembled WGS sequence"/>
</dbReference>
<dbReference type="PANTHER" id="PTHR22600:SF21">
    <property type="entry name" value="BETA-HEXOSAMINIDASE A"/>
    <property type="match status" value="1"/>
</dbReference>
<dbReference type="InterPro" id="IPR029019">
    <property type="entry name" value="HEX_eukaryotic_N"/>
</dbReference>
<evidence type="ECO:0000256" key="9">
    <source>
        <dbReference type="SAM" id="SignalP"/>
    </source>
</evidence>
<proteinExistence type="inferred from homology"/>
<keyword evidence="13" id="KW-1185">Reference proteome</keyword>
<dbReference type="STRING" id="667725.A0A0L0G066"/>
<feature type="signal peptide" evidence="9">
    <location>
        <begin position="1"/>
        <end position="22"/>
    </location>
</feature>